<organism evidence="18 19">
    <name type="scientific">Populus tomentosa</name>
    <name type="common">Chinese white poplar</name>
    <dbReference type="NCBI Taxonomy" id="118781"/>
    <lineage>
        <taxon>Eukaryota</taxon>
        <taxon>Viridiplantae</taxon>
        <taxon>Streptophyta</taxon>
        <taxon>Embryophyta</taxon>
        <taxon>Tracheophyta</taxon>
        <taxon>Spermatophyta</taxon>
        <taxon>Magnoliopsida</taxon>
        <taxon>eudicotyledons</taxon>
        <taxon>Gunneridae</taxon>
        <taxon>Pentapetalae</taxon>
        <taxon>rosids</taxon>
        <taxon>fabids</taxon>
        <taxon>Malpighiales</taxon>
        <taxon>Salicaceae</taxon>
        <taxon>Saliceae</taxon>
        <taxon>Populus</taxon>
    </lineage>
</organism>
<keyword evidence="8" id="KW-0560">Oxidoreductase</keyword>
<sequence>MASFKSSSSTITTFKFHLGAFLLLVGVASAQLASNFYGTSCPSVLSVIKSAVNSAVSNDARMGASLLRLHFHDCFGCDASVLLDGGEKTAPANANSLRGFEVIDSIKTQLESSCPGVVSCADILSVAARDSVVAKGLLHSDQQLFSGGSTDAQLGGPTWAVQLGRKDSTTASRDEANNDLPSPFMDLPALINNFKRQGLNERDLVALSGGHTLGSAQCFTFRNRTHNDANIDPKFAKQRKSTCPLVGGDSNLAPLDPTPARFDVAYFNSLVKKRGLLHSDQALFNGGSTDGLVKAYSSNAKAFWADFAKSMVKMGNIKILTGKQGQVRLNCRKVN</sequence>
<feature type="chain" id="PRO_5036487547" description="peroxidase" evidence="16">
    <location>
        <begin position="31"/>
        <end position="335"/>
    </location>
</feature>
<evidence type="ECO:0000259" key="17">
    <source>
        <dbReference type="PROSITE" id="PS50873"/>
    </source>
</evidence>
<accession>A0A8X8C7H7</accession>
<comment type="caution">
    <text evidence="18">The sequence shown here is derived from an EMBL/GenBank/DDBJ whole genome shotgun (WGS) entry which is preliminary data.</text>
</comment>
<evidence type="ECO:0000256" key="10">
    <source>
        <dbReference type="ARBA" id="ARBA00023157"/>
    </source>
</evidence>
<dbReference type="Proteomes" id="UP000886885">
    <property type="component" value="Chromosome 16A"/>
</dbReference>
<feature type="disulfide bond" evidence="15">
    <location>
        <begin position="218"/>
        <end position="243"/>
    </location>
</feature>
<dbReference type="PANTHER" id="PTHR31388">
    <property type="entry name" value="PEROXIDASE 72-RELATED"/>
    <property type="match status" value="1"/>
</dbReference>
<dbReference type="GO" id="GO:0020037">
    <property type="term" value="F:heme binding"/>
    <property type="evidence" value="ECO:0007669"/>
    <property type="project" value="InterPro"/>
</dbReference>
<dbReference type="PROSITE" id="PS00436">
    <property type="entry name" value="PEROXIDASE_2"/>
    <property type="match status" value="1"/>
</dbReference>
<evidence type="ECO:0000256" key="12">
    <source>
        <dbReference type="PIRSR" id="PIRSR600823-2"/>
    </source>
</evidence>
<dbReference type="InterPro" id="IPR019794">
    <property type="entry name" value="Peroxidases_AS"/>
</dbReference>
<dbReference type="GO" id="GO:0046872">
    <property type="term" value="F:metal ion binding"/>
    <property type="evidence" value="ECO:0007669"/>
    <property type="project" value="UniProtKB-KW"/>
</dbReference>
<feature type="disulfide bond" evidence="15">
    <location>
        <begin position="120"/>
        <end position="331"/>
    </location>
</feature>
<evidence type="ECO:0000256" key="8">
    <source>
        <dbReference type="ARBA" id="ARBA00023002"/>
    </source>
</evidence>
<feature type="signal peptide" evidence="16">
    <location>
        <begin position="1"/>
        <end position="30"/>
    </location>
</feature>
<evidence type="ECO:0000256" key="5">
    <source>
        <dbReference type="ARBA" id="ARBA00022559"/>
    </source>
</evidence>
<feature type="disulfide bond" evidence="15">
    <location>
        <begin position="41"/>
        <end position="114"/>
    </location>
</feature>
<evidence type="ECO:0000256" key="9">
    <source>
        <dbReference type="ARBA" id="ARBA00023004"/>
    </source>
</evidence>
<feature type="binding site" evidence="13">
    <location>
        <position position="87"/>
    </location>
    <ligand>
        <name>Ca(2+)</name>
        <dbReference type="ChEBI" id="CHEBI:29108"/>
        <label>1</label>
    </ligand>
</feature>
<comment type="catalytic activity">
    <reaction evidence="1">
        <text>2 a phenolic donor + H2O2 = 2 a phenolic radical donor + 2 H2O</text>
        <dbReference type="Rhea" id="RHEA:56136"/>
        <dbReference type="ChEBI" id="CHEBI:15377"/>
        <dbReference type="ChEBI" id="CHEBI:16240"/>
        <dbReference type="ChEBI" id="CHEBI:139520"/>
        <dbReference type="ChEBI" id="CHEBI:139521"/>
        <dbReference type="EC" id="1.11.1.7"/>
    </reaction>
</comment>
<dbReference type="GO" id="GO:0042744">
    <property type="term" value="P:hydrogen peroxide catabolic process"/>
    <property type="evidence" value="ECO:0007669"/>
    <property type="project" value="InterPro"/>
</dbReference>
<evidence type="ECO:0000256" key="4">
    <source>
        <dbReference type="ARBA" id="ARBA00012313"/>
    </source>
</evidence>
<feature type="binding site" evidence="13">
    <location>
        <position position="76"/>
    </location>
    <ligand>
        <name>Ca(2+)</name>
        <dbReference type="ChEBI" id="CHEBI:29108"/>
        <label>1</label>
    </ligand>
</feature>
<reference evidence="18" key="1">
    <citation type="journal article" date="2020" name="bioRxiv">
        <title>Hybrid origin of Populus tomentosa Carr. identified through genome sequencing and phylogenomic analysis.</title>
        <authorList>
            <person name="An X."/>
            <person name="Gao K."/>
            <person name="Chen Z."/>
            <person name="Li J."/>
            <person name="Yang X."/>
            <person name="Yang X."/>
            <person name="Zhou J."/>
            <person name="Guo T."/>
            <person name="Zhao T."/>
            <person name="Huang S."/>
            <person name="Miao D."/>
            <person name="Khan W.U."/>
            <person name="Rao P."/>
            <person name="Ye M."/>
            <person name="Lei B."/>
            <person name="Liao W."/>
            <person name="Wang J."/>
            <person name="Ji L."/>
            <person name="Li Y."/>
            <person name="Guo B."/>
            <person name="Mustafa N.S."/>
            <person name="Li S."/>
            <person name="Yun Q."/>
            <person name="Keller S.R."/>
            <person name="Mao J."/>
            <person name="Zhang R."/>
            <person name="Strauss S.H."/>
        </authorList>
    </citation>
    <scope>NUCLEOTIDE SEQUENCE</scope>
    <source>
        <strain evidence="18">GM15</strain>
        <tissue evidence="18">Leaf</tissue>
    </source>
</reference>
<comment type="similarity">
    <text evidence="3">Belongs to the peroxidase family. Ascorbate peroxidase subfamily.</text>
</comment>
<comment type="function">
    <text evidence="2">Removal of H(2)O(2), oxidation of toxic reductants, biosynthesis and degradation of lignin, suberization, auxin catabolism, response to environmental stresses such as wounding, pathogen attack and oxidative stress. These functions might be dependent on each isozyme/isoform in each plant tissue.</text>
</comment>
<dbReference type="CDD" id="cd00693">
    <property type="entry name" value="secretory_peroxidase"/>
    <property type="match status" value="1"/>
</dbReference>
<evidence type="ECO:0000313" key="18">
    <source>
        <dbReference type="EMBL" id="KAG6745384.1"/>
    </source>
</evidence>
<keyword evidence="9 13" id="KW-0408">Iron</keyword>
<feature type="binding site" evidence="13">
    <location>
        <position position="256"/>
    </location>
    <ligand>
        <name>Ca(2+)</name>
        <dbReference type="ChEBI" id="CHEBI:29108"/>
        <label>2</label>
    </ligand>
</feature>
<proteinExistence type="inferred from homology"/>
<feature type="binding site" evidence="13">
    <location>
        <position position="78"/>
    </location>
    <ligand>
        <name>Ca(2+)</name>
        <dbReference type="ChEBI" id="CHEBI:29108"/>
        <label>1</label>
    </ligand>
</feature>
<keyword evidence="6" id="KW-0349">Heme</keyword>
<dbReference type="InterPro" id="IPR019793">
    <property type="entry name" value="Peroxidases_heam-ligand_BS"/>
</dbReference>
<feature type="disulfide bond" evidence="15">
    <location>
        <begin position="74"/>
        <end position="77"/>
    </location>
</feature>
<keyword evidence="16" id="KW-0732">Signal</keyword>
<comment type="cofactor">
    <cofactor evidence="13">
        <name>Ca(2+)</name>
        <dbReference type="ChEBI" id="CHEBI:29108"/>
    </cofactor>
    <text evidence="13">Binds 2 calcium ions per subunit.</text>
</comment>
<dbReference type="FunFam" id="1.10.420.10:FF:000001">
    <property type="entry name" value="Peroxidase"/>
    <property type="match status" value="1"/>
</dbReference>
<dbReference type="OrthoDB" id="2113341at2759"/>
<dbReference type="InterPro" id="IPR000823">
    <property type="entry name" value="Peroxidase_pln"/>
</dbReference>
<gene>
    <name evidence="18" type="ORF">POTOM_052049</name>
</gene>
<comment type="cofactor">
    <cofactor evidence="13">
        <name>heme b</name>
        <dbReference type="ChEBI" id="CHEBI:60344"/>
    </cofactor>
    <text evidence="13">Binds 1 heme b (iron(II)-protoporphyrin IX) group per subunit.</text>
</comment>
<feature type="site" description="Transition state stabilizer" evidence="14">
    <location>
        <position position="68"/>
    </location>
</feature>
<protein>
    <recommendedName>
        <fullName evidence="4">peroxidase</fullName>
        <ecNumber evidence="4">1.11.1.7</ecNumber>
    </recommendedName>
</protein>
<dbReference type="EC" id="1.11.1.7" evidence="4"/>
<evidence type="ECO:0000256" key="14">
    <source>
        <dbReference type="PIRSR" id="PIRSR600823-4"/>
    </source>
</evidence>
<evidence type="ECO:0000256" key="13">
    <source>
        <dbReference type="PIRSR" id="PIRSR600823-3"/>
    </source>
</evidence>
<evidence type="ECO:0000256" key="1">
    <source>
        <dbReference type="ARBA" id="ARBA00000189"/>
    </source>
</evidence>
<feature type="binding site" evidence="13">
    <location>
        <position position="73"/>
    </location>
    <ligand>
        <name>Ca(2+)</name>
        <dbReference type="ChEBI" id="CHEBI:29108"/>
        <label>1</label>
    </ligand>
</feature>
<feature type="domain" description="Plant heme peroxidase family profile" evidence="17">
    <location>
        <begin position="31"/>
        <end position="335"/>
    </location>
</feature>
<keyword evidence="7 13" id="KW-0479">Metal-binding</keyword>
<feature type="binding site" description="axial binding residue" evidence="13">
    <location>
        <position position="211"/>
    </location>
    <ligand>
        <name>heme b</name>
        <dbReference type="ChEBI" id="CHEBI:60344"/>
    </ligand>
    <ligandPart>
        <name>Fe</name>
        <dbReference type="ChEBI" id="CHEBI:18248"/>
    </ligandPart>
</feature>
<keyword evidence="10 15" id="KW-1015">Disulfide bond</keyword>
<feature type="binding site" evidence="12">
    <location>
        <position position="181"/>
    </location>
    <ligand>
        <name>substrate</name>
    </ligand>
</feature>
<keyword evidence="19" id="KW-1185">Reference proteome</keyword>
<feature type="binding site" evidence="13">
    <location>
        <position position="263"/>
    </location>
    <ligand>
        <name>Ca(2+)</name>
        <dbReference type="ChEBI" id="CHEBI:29108"/>
        <label>2</label>
    </ligand>
</feature>
<feature type="binding site" evidence="13">
    <location>
        <position position="80"/>
    </location>
    <ligand>
        <name>Ca(2+)</name>
        <dbReference type="ChEBI" id="CHEBI:29108"/>
        <label>1</label>
    </ligand>
</feature>
<evidence type="ECO:0000256" key="16">
    <source>
        <dbReference type="SAM" id="SignalP"/>
    </source>
</evidence>
<evidence type="ECO:0000256" key="15">
    <source>
        <dbReference type="PIRSR" id="PIRSR600823-5"/>
    </source>
</evidence>
<feature type="active site" description="Proton acceptor" evidence="11">
    <location>
        <position position="72"/>
    </location>
</feature>
<dbReference type="Pfam" id="PF00141">
    <property type="entry name" value="peroxidase"/>
    <property type="match status" value="1"/>
</dbReference>
<evidence type="ECO:0000256" key="6">
    <source>
        <dbReference type="ARBA" id="ARBA00022617"/>
    </source>
</evidence>
<evidence type="ECO:0000256" key="3">
    <source>
        <dbReference type="ARBA" id="ARBA00006873"/>
    </source>
</evidence>
<dbReference type="PROSITE" id="PS00435">
    <property type="entry name" value="PEROXIDASE_1"/>
    <property type="match status" value="1"/>
</dbReference>
<dbReference type="PANTHER" id="PTHR31388:SF126">
    <property type="entry name" value="PEROXIDASE"/>
    <property type="match status" value="1"/>
</dbReference>
<evidence type="ECO:0000256" key="2">
    <source>
        <dbReference type="ARBA" id="ARBA00002322"/>
    </source>
</evidence>
<evidence type="ECO:0000256" key="7">
    <source>
        <dbReference type="ARBA" id="ARBA00022723"/>
    </source>
</evidence>
<evidence type="ECO:0000256" key="11">
    <source>
        <dbReference type="PIRSR" id="PIRSR600823-1"/>
    </source>
</evidence>
<dbReference type="InterPro" id="IPR002016">
    <property type="entry name" value="Haem_peroxidase"/>
</dbReference>
<keyword evidence="13" id="KW-0106">Calcium</keyword>
<dbReference type="GO" id="GO:0140825">
    <property type="term" value="F:lactoperoxidase activity"/>
    <property type="evidence" value="ECO:0007669"/>
    <property type="project" value="UniProtKB-EC"/>
</dbReference>
<dbReference type="GO" id="GO:0006979">
    <property type="term" value="P:response to oxidative stress"/>
    <property type="evidence" value="ECO:0007669"/>
    <property type="project" value="InterPro"/>
</dbReference>
<dbReference type="EMBL" id="JAAWWB010000031">
    <property type="protein sequence ID" value="KAG6745384.1"/>
    <property type="molecule type" value="Genomic_DNA"/>
</dbReference>
<dbReference type="InterPro" id="IPR033905">
    <property type="entry name" value="Secretory_peroxidase"/>
</dbReference>
<name>A0A8X8C7H7_POPTO</name>
<feature type="binding site" evidence="13">
    <location>
        <position position="212"/>
    </location>
    <ligand>
        <name>Ca(2+)</name>
        <dbReference type="ChEBI" id="CHEBI:29108"/>
        <label>2</label>
    </ligand>
</feature>
<evidence type="ECO:0000313" key="19">
    <source>
        <dbReference type="Proteomes" id="UP000886885"/>
    </source>
</evidence>
<dbReference type="AlphaFoldDB" id="A0A8X8C7H7"/>
<dbReference type="PROSITE" id="PS50873">
    <property type="entry name" value="PEROXIDASE_4"/>
    <property type="match status" value="1"/>
</dbReference>
<keyword evidence="5" id="KW-0575">Peroxidase</keyword>